<keyword evidence="7" id="KW-1185">Reference proteome</keyword>
<dbReference type="SUPFAM" id="SSF55729">
    <property type="entry name" value="Acyl-CoA N-acyltransferases (Nat)"/>
    <property type="match status" value="1"/>
</dbReference>
<feature type="binding site" evidence="4">
    <location>
        <begin position="280"/>
        <end position="282"/>
    </location>
    <ligand>
        <name>acetyl-CoA</name>
        <dbReference type="ChEBI" id="CHEBI:57288"/>
        <label>2</label>
    </ligand>
</feature>
<feature type="domain" description="N-acetyltransferase" evidence="5">
    <location>
        <begin position="32"/>
        <end position="186"/>
    </location>
</feature>
<comment type="catalytic activity">
    <reaction evidence="4">
        <text>1D-myo-inositol 2-(L-cysteinylamino)-2-deoxy-alpha-D-glucopyranoside + acetyl-CoA = mycothiol + CoA + H(+)</text>
        <dbReference type="Rhea" id="RHEA:26172"/>
        <dbReference type="ChEBI" id="CHEBI:15378"/>
        <dbReference type="ChEBI" id="CHEBI:16768"/>
        <dbReference type="ChEBI" id="CHEBI:57287"/>
        <dbReference type="ChEBI" id="CHEBI:57288"/>
        <dbReference type="ChEBI" id="CHEBI:58887"/>
        <dbReference type="EC" id="2.3.1.189"/>
    </reaction>
</comment>
<evidence type="ECO:0000256" key="3">
    <source>
        <dbReference type="ARBA" id="ARBA00023315"/>
    </source>
</evidence>
<dbReference type="EC" id="2.3.1.189" evidence="4"/>
<dbReference type="GO" id="GO:0008999">
    <property type="term" value="F:protein-N-terminal-alanine acetyltransferase activity"/>
    <property type="evidence" value="ECO:0007669"/>
    <property type="project" value="TreeGrafter"/>
</dbReference>
<feature type="binding site" evidence="4">
    <location>
        <position position="48"/>
    </location>
    <ligand>
        <name>1D-myo-inositol 2-(L-cysteinylamino)-2-deoxy-alpha-D-glucopyranoside</name>
        <dbReference type="ChEBI" id="CHEBI:58887"/>
    </ligand>
</feature>
<dbReference type="Pfam" id="PF00583">
    <property type="entry name" value="Acetyltransf_1"/>
    <property type="match status" value="2"/>
</dbReference>
<dbReference type="InterPro" id="IPR016181">
    <property type="entry name" value="Acyl_CoA_acyltransferase"/>
</dbReference>
<feature type="binding site" evidence="4">
    <location>
        <position position="276"/>
    </location>
    <ligand>
        <name>1D-myo-inositol 2-(L-cysteinylamino)-2-deoxy-alpha-D-glucopyranoside</name>
        <dbReference type="ChEBI" id="CHEBI:58887"/>
    </ligand>
</feature>
<evidence type="ECO:0000313" key="6">
    <source>
        <dbReference type="EMBL" id="SDR79103.1"/>
    </source>
</evidence>
<comment type="subunit">
    <text evidence="4">Monomer.</text>
</comment>
<name>A0A1H1LX62_9ACTN</name>
<dbReference type="CDD" id="cd04301">
    <property type="entry name" value="NAT_SF"/>
    <property type="match status" value="2"/>
</dbReference>
<dbReference type="GO" id="GO:0010125">
    <property type="term" value="P:mycothiol biosynthetic process"/>
    <property type="evidence" value="ECO:0007669"/>
    <property type="project" value="UniProtKB-UniRule"/>
</dbReference>
<keyword evidence="1 4" id="KW-0808">Transferase</keyword>
<dbReference type="EMBL" id="LT629732">
    <property type="protein sequence ID" value="SDR79103.1"/>
    <property type="molecule type" value="Genomic_DNA"/>
</dbReference>
<evidence type="ECO:0000259" key="5">
    <source>
        <dbReference type="PROSITE" id="PS51186"/>
    </source>
</evidence>
<comment type="caution">
    <text evidence="4">Lacks conserved residue(s) required for the propagation of feature annotation.</text>
</comment>
<feature type="binding site" evidence="4">
    <location>
        <begin position="287"/>
        <end position="293"/>
    </location>
    <ligand>
        <name>acetyl-CoA</name>
        <dbReference type="ChEBI" id="CHEBI:57288"/>
        <label>2</label>
    </ligand>
</feature>
<evidence type="ECO:0000256" key="1">
    <source>
        <dbReference type="ARBA" id="ARBA00022679"/>
    </source>
</evidence>
<keyword evidence="3 4" id="KW-0012">Acyltransferase</keyword>
<dbReference type="PROSITE" id="PS51186">
    <property type="entry name" value="GNAT"/>
    <property type="match status" value="2"/>
</dbReference>
<proteinExistence type="inferred from homology"/>
<gene>
    <name evidence="4" type="primary">mshD</name>
    <name evidence="6" type="ORF">SAMN04489717_0579</name>
</gene>
<dbReference type="PIRSF" id="PIRSF021524">
    <property type="entry name" value="MSH_acetyltransferase"/>
    <property type="match status" value="1"/>
</dbReference>
<feature type="domain" description="N-acetyltransferase" evidence="5">
    <location>
        <begin position="194"/>
        <end position="346"/>
    </location>
</feature>
<dbReference type="STRING" id="117157.SAMN04489717_0579"/>
<comment type="function">
    <text evidence="4">Catalyzes the transfer of acetyl from acetyl-CoA to desacetylmycothiol (Cys-GlcN-Ins) to form mycothiol.</text>
</comment>
<reference evidence="6 7" key="1">
    <citation type="submission" date="2016-10" db="EMBL/GenBank/DDBJ databases">
        <authorList>
            <person name="de Groot N.N."/>
        </authorList>
    </citation>
    <scope>NUCLEOTIDE SEQUENCE [LARGE SCALE GENOMIC DNA]</scope>
    <source>
        <strain evidence="6 7">DSM 22024</strain>
    </source>
</reference>
<evidence type="ECO:0000313" key="7">
    <source>
        <dbReference type="Proteomes" id="UP000198983"/>
    </source>
</evidence>
<feature type="binding site" evidence="4">
    <location>
        <position position="260"/>
    </location>
    <ligand>
        <name>1D-myo-inositol 2-(L-cysteinylamino)-2-deoxy-alpha-D-glucopyranoside</name>
        <dbReference type="ChEBI" id="CHEBI:58887"/>
    </ligand>
</feature>
<evidence type="ECO:0000256" key="2">
    <source>
        <dbReference type="ARBA" id="ARBA00022737"/>
    </source>
</evidence>
<sequence>MGDPYGSGVGNSPGEIEITGRLTAAERTEVDALIEAAAAEDGVRALDERATLLLGMPDATRHLLARAGKASAEGDESGEVGEVVGYAHLDLPAVITDEPPNAPAAGSPAEAATADLVIRPDHRGRGIGQALADALIAEAGRVPVQVWAHGPHPGAARLAAATGFTADRALAWMRRPLNGPNARPLPDIAPPAGVTIRTFAPGNDEQAWLAVNAAAFAAHPEQGRWTRADLDARIGAEWFDPAGFFVAERDGELVGFHWTKVHTGQVRGDEPGPAGEIYVLGVAPHAQGGGLAKALAVAGLAYLRDRGLPTVMLYVEAGNRAAVGLYERLGFTRAATDVMYHHEPAG</sequence>
<organism evidence="6 7">
    <name type="scientific">Actinopolymorpha singaporensis</name>
    <dbReference type="NCBI Taxonomy" id="117157"/>
    <lineage>
        <taxon>Bacteria</taxon>
        <taxon>Bacillati</taxon>
        <taxon>Actinomycetota</taxon>
        <taxon>Actinomycetes</taxon>
        <taxon>Propionibacteriales</taxon>
        <taxon>Actinopolymorphaceae</taxon>
        <taxon>Actinopolymorpha</taxon>
    </lineage>
</organism>
<dbReference type="PANTHER" id="PTHR43617:SF31">
    <property type="entry name" value="MYCOTHIOL ACETYLTRANSFERASE"/>
    <property type="match status" value="1"/>
</dbReference>
<dbReference type="PANTHER" id="PTHR43617">
    <property type="entry name" value="L-AMINO ACID N-ACETYLTRANSFERASE"/>
    <property type="match status" value="1"/>
</dbReference>
<dbReference type="AlphaFoldDB" id="A0A1H1LX62"/>
<feature type="binding site" evidence="4">
    <location>
        <begin position="116"/>
        <end position="118"/>
    </location>
    <ligand>
        <name>acetyl-CoA</name>
        <dbReference type="ChEBI" id="CHEBI:57288"/>
        <label>1</label>
    </ligand>
</feature>
<feature type="binding site" evidence="4">
    <location>
        <position position="221"/>
    </location>
    <ligand>
        <name>1D-myo-inositol 2-(L-cysteinylamino)-2-deoxy-alpha-D-glucopyranoside</name>
        <dbReference type="ChEBI" id="CHEBI:58887"/>
    </ligand>
</feature>
<dbReference type="InterPro" id="IPR000182">
    <property type="entry name" value="GNAT_dom"/>
</dbReference>
<comment type="similarity">
    <text evidence="4">Belongs to the acetyltransferase family. MshD subfamily.</text>
</comment>
<dbReference type="NCBIfam" id="TIGR03448">
    <property type="entry name" value="mycothiol_MshD"/>
    <property type="match status" value="1"/>
</dbReference>
<protein>
    <recommendedName>
        <fullName evidence="4">Mycothiol acetyltransferase</fullName>
        <shortName evidence="4">MSH acetyltransferase</shortName>
        <ecNumber evidence="4">2.3.1.189</ecNumber>
    </recommendedName>
    <alternativeName>
        <fullName evidence="4">Mycothiol synthase</fullName>
    </alternativeName>
</protein>
<evidence type="ECO:0000256" key="4">
    <source>
        <dbReference type="HAMAP-Rule" id="MF_01698"/>
    </source>
</evidence>
<dbReference type="Proteomes" id="UP000198983">
    <property type="component" value="Chromosome I"/>
</dbReference>
<accession>A0A1H1LX62</accession>
<keyword evidence="2 4" id="KW-0677">Repeat</keyword>
<feature type="binding site" evidence="4">
    <location>
        <position position="314"/>
    </location>
    <ligand>
        <name>1D-myo-inositol 2-(L-cysteinylamino)-2-deoxy-alpha-D-glucopyranoside</name>
        <dbReference type="ChEBI" id="CHEBI:58887"/>
    </ligand>
</feature>
<dbReference type="InterPro" id="IPR050276">
    <property type="entry name" value="MshD_Acetyltransferase"/>
</dbReference>
<dbReference type="InterPro" id="IPR017813">
    <property type="entry name" value="Mycothiol_AcTrfase"/>
</dbReference>
<dbReference type="HAMAP" id="MF_01698">
    <property type="entry name" value="MshD"/>
    <property type="match status" value="1"/>
</dbReference>
<dbReference type="GO" id="GO:0035447">
    <property type="term" value="F:mycothiol synthase activity"/>
    <property type="evidence" value="ECO:0007669"/>
    <property type="project" value="UniProtKB-UniRule"/>
</dbReference>
<dbReference type="Gene3D" id="3.40.630.30">
    <property type="match status" value="1"/>
</dbReference>